<dbReference type="EMBL" id="LT629740">
    <property type="protein sequence ID" value="SDT38285.1"/>
    <property type="molecule type" value="Genomic_DNA"/>
</dbReference>
<evidence type="ECO:0000313" key="2">
    <source>
        <dbReference type="EMBL" id="SDT38285.1"/>
    </source>
</evidence>
<keyword evidence="1" id="KW-0812">Transmembrane</keyword>
<feature type="transmembrane region" description="Helical" evidence="1">
    <location>
        <begin position="12"/>
        <end position="32"/>
    </location>
</feature>
<gene>
    <name evidence="2" type="ORF">SAMN05216490_3285</name>
</gene>
<reference evidence="2 3" key="1">
    <citation type="submission" date="2016-10" db="EMBL/GenBank/DDBJ databases">
        <authorList>
            <person name="de Groot N.N."/>
        </authorList>
    </citation>
    <scope>NUCLEOTIDE SEQUENCE [LARGE SCALE GENOMIC DNA]</scope>
    <source>
        <strain evidence="2 3">MP1X4</strain>
    </source>
</reference>
<feature type="transmembrane region" description="Helical" evidence="1">
    <location>
        <begin position="193"/>
        <end position="215"/>
    </location>
</feature>
<sequence>MLTKAQSKFSKLYFPGLISLVFLPMLCIVYLLNDGWFQKFYAMEIITYSDHDWKYFEDNLIKHKSIDNLRNYTDVSFTGNVKHDVVEHVRLNMALNKLNKTKDVINGVRISYGPHSKYKDFVSGIDDVYQSNDGDIGVLLKRNQVYVWNANRLDTKPLHALHPAYIIDFSHDVFYTPIQPTFYDRLKEYATRFYAVLIEFWPSVLAFIAMLWFAFSKKRYYLFRAHN</sequence>
<organism evidence="2 3">
    <name type="scientific">Mucilaginibacter mallensis</name>
    <dbReference type="NCBI Taxonomy" id="652787"/>
    <lineage>
        <taxon>Bacteria</taxon>
        <taxon>Pseudomonadati</taxon>
        <taxon>Bacteroidota</taxon>
        <taxon>Sphingobacteriia</taxon>
        <taxon>Sphingobacteriales</taxon>
        <taxon>Sphingobacteriaceae</taxon>
        <taxon>Mucilaginibacter</taxon>
    </lineage>
</organism>
<name>A0A1H1ZWX7_MUCMA</name>
<dbReference type="STRING" id="652787.SAMN05216490_3285"/>
<keyword evidence="3" id="KW-1185">Reference proteome</keyword>
<keyword evidence="1" id="KW-0472">Membrane</keyword>
<protein>
    <submittedName>
        <fullName evidence="2">Uncharacterized protein</fullName>
    </submittedName>
</protein>
<evidence type="ECO:0000256" key="1">
    <source>
        <dbReference type="SAM" id="Phobius"/>
    </source>
</evidence>
<accession>A0A1H1ZWX7</accession>
<dbReference type="AlphaFoldDB" id="A0A1H1ZWX7"/>
<evidence type="ECO:0000313" key="3">
    <source>
        <dbReference type="Proteomes" id="UP000199679"/>
    </source>
</evidence>
<proteinExistence type="predicted"/>
<dbReference type="Proteomes" id="UP000199679">
    <property type="component" value="Chromosome I"/>
</dbReference>
<keyword evidence="1" id="KW-1133">Transmembrane helix</keyword>